<evidence type="ECO:0000256" key="6">
    <source>
        <dbReference type="ARBA" id="ARBA00022490"/>
    </source>
</evidence>
<comment type="similarity">
    <text evidence="4">Belongs to the ELP4 family.</text>
</comment>
<feature type="compositionally biased region" description="Polar residues" evidence="9">
    <location>
        <begin position="1"/>
        <end position="12"/>
    </location>
</feature>
<dbReference type="UniPathway" id="UPA00988"/>
<comment type="subcellular location">
    <subcellularLocation>
        <location evidence="2">Cytoplasm</location>
    </subcellularLocation>
    <subcellularLocation>
        <location evidence="1">Nucleus</location>
    </subcellularLocation>
</comment>
<reference evidence="10 11" key="1">
    <citation type="submission" date="2019-09" db="EMBL/GenBank/DDBJ databases">
        <authorList>
            <person name="Brejova B."/>
        </authorList>
    </citation>
    <scope>NUCLEOTIDE SEQUENCE [LARGE SCALE GENOMIC DNA]</scope>
</reference>
<feature type="region of interest" description="Disordered" evidence="9">
    <location>
        <begin position="424"/>
        <end position="457"/>
    </location>
</feature>
<dbReference type="GO" id="GO:0008023">
    <property type="term" value="C:transcription elongation factor complex"/>
    <property type="evidence" value="ECO:0007669"/>
    <property type="project" value="TreeGrafter"/>
</dbReference>
<comment type="pathway">
    <text evidence="3">tRNA modification; 5-methoxycarbonylmethyl-2-thiouridine-tRNA biosynthesis.</text>
</comment>
<accession>A0A5E8BXE6</accession>
<dbReference type="GO" id="GO:0033588">
    <property type="term" value="C:elongator holoenzyme complex"/>
    <property type="evidence" value="ECO:0007669"/>
    <property type="project" value="InterPro"/>
</dbReference>
<dbReference type="Proteomes" id="UP000398389">
    <property type="component" value="Unassembled WGS sequence"/>
</dbReference>
<proteinExistence type="inferred from homology"/>
<feature type="region of interest" description="Disordered" evidence="9">
    <location>
        <begin position="1"/>
        <end position="53"/>
    </location>
</feature>
<evidence type="ECO:0000256" key="4">
    <source>
        <dbReference type="ARBA" id="ARBA00007573"/>
    </source>
</evidence>
<evidence type="ECO:0000256" key="3">
    <source>
        <dbReference type="ARBA" id="ARBA00005043"/>
    </source>
</evidence>
<dbReference type="PANTHER" id="PTHR12896:SF1">
    <property type="entry name" value="ELONGATOR COMPLEX PROTEIN 4"/>
    <property type="match status" value="1"/>
</dbReference>
<dbReference type="InterPro" id="IPR027417">
    <property type="entry name" value="P-loop_NTPase"/>
</dbReference>
<dbReference type="InterPro" id="IPR008728">
    <property type="entry name" value="Elongator_complex_protein_4"/>
</dbReference>
<evidence type="ECO:0000256" key="9">
    <source>
        <dbReference type="SAM" id="MobiDB-lite"/>
    </source>
</evidence>
<dbReference type="GO" id="GO:0005737">
    <property type="term" value="C:cytoplasm"/>
    <property type="evidence" value="ECO:0007669"/>
    <property type="project" value="UniProtKB-SubCell"/>
</dbReference>
<dbReference type="OrthoDB" id="289162at2759"/>
<dbReference type="EMBL" id="CABVLU010000003">
    <property type="protein sequence ID" value="VVT55781.1"/>
    <property type="molecule type" value="Genomic_DNA"/>
</dbReference>
<organism evidence="10 11">
    <name type="scientific">Magnusiomyces paraingens</name>
    <dbReference type="NCBI Taxonomy" id="2606893"/>
    <lineage>
        <taxon>Eukaryota</taxon>
        <taxon>Fungi</taxon>
        <taxon>Dikarya</taxon>
        <taxon>Ascomycota</taxon>
        <taxon>Saccharomycotina</taxon>
        <taxon>Dipodascomycetes</taxon>
        <taxon>Dipodascales</taxon>
        <taxon>Dipodascaceae</taxon>
        <taxon>Magnusiomyces</taxon>
    </lineage>
</organism>
<dbReference type="SUPFAM" id="SSF52540">
    <property type="entry name" value="P-loop containing nucleoside triphosphate hydrolases"/>
    <property type="match status" value="1"/>
</dbReference>
<evidence type="ECO:0000256" key="1">
    <source>
        <dbReference type="ARBA" id="ARBA00004123"/>
    </source>
</evidence>
<keyword evidence="6" id="KW-0963">Cytoplasm</keyword>
<evidence type="ECO:0000256" key="5">
    <source>
        <dbReference type="ARBA" id="ARBA00020265"/>
    </source>
</evidence>
<evidence type="ECO:0000313" key="11">
    <source>
        <dbReference type="Proteomes" id="UP000398389"/>
    </source>
</evidence>
<name>A0A5E8BXE6_9ASCO</name>
<evidence type="ECO:0000256" key="8">
    <source>
        <dbReference type="ARBA" id="ARBA00023242"/>
    </source>
</evidence>
<keyword evidence="11" id="KW-1185">Reference proteome</keyword>
<dbReference type="RefSeq" id="XP_031855341.1">
    <property type="nucleotide sequence ID" value="XM_031999450.1"/>
</dbReference>
<dbReference type="GO" id="GO:0002098">
    <property type="term" value="P:tRNA wobble uridine modification"/>
    <property type="evidence" value="ECO:0007669"/>
    <property type="project" value="InterPro"/>
</dbReference>
<dbReference type="PANTHER" id="PTHR12896">
    <property type="entry name" value="PAX6 NEIGHBOR PROTEIN PAXNEB"/>
    <property type="match status" value="1"/>
</dbReference>
<keyword evidence="8" id="KW-0539">Nucleus</keyword>
<dbReference type="GeneID" id="43583550"/>
<evidence type="ECO:0000256" key="2">
    <source>
        <dbReference type="ARBA" id="ARBA00004496"/>
    </source>
</evidence>
<gene>
    <name evidence="10" type="ORF">SAPINGB_P004735</name>
</gene>
<dbReference type="Gene3D" id="3.40.50.300">
    <property type="entry name" value="P-loop containing nucleotide triphosphate hydrolases"/>
    <property type="match status" value="1"/>
</dbReference>
<sequence>MSFQRKTVSLANTARGGSLPARGPEGVTGRPIHPGTRPIVRPGVVPRPGAGATATPLALSRKEILAATMRRHGAVRPSIQLSDIPTVSTGTPDLDTLLGHGGLPLGSMLLVEESGNTDFAALLLRAAAAQGICHARLTTKNTPDSVYDTRVIVVGADGPTWGTGLPGEYRDKKQAKRDKIEKEKGLVGTDNSSMKIAWRYGRQAATPSEAGSSPITENNPHYHTVFDFTSRLVPGPVAGREIEYVGGGVYFAQPSTPGSFLDNLYIQIEAAVSRARTAVGPHGLIRLVVPALLHPATYPPEASDPAQLLRFLSRLKDLVGASSQVGNLVAFVSLALDLYPRETYLTSWTEQLFDGVIQLEPFPEKLGESDNSNNDESSGASKPYQGLVHVFRVPVLSARGGMHVRVGEHAFRVSRKRFEIDEWGIPVEDEEPEASSGDKTKKPGSSEAPSPVPSLDF</sequence>
<dbReference type="AlphaFoldDB" id="A0A5E8BXE6"/>
<dbReference type="Pfam" id="PF05625">
    <property type="entry name" value="PAXNEB"/>
    <property type="match status" value="1"/>
</dbReference>
<evidence type="ECO:0000256" key="7">
    <source>
        <dbReference type="ARBA" id="ARBA00022694"/>
    </source>
</evidence>
<evidence type="ECO:0000313" key="10">
    <source>
        <dbReference type="EMBL" id="VVT55781.1"/>
    </source>
</evidence>
<protein>
    <recommendedName>
        <fullName evidence="5">Elongator complex protein 4</fullName>
    </recommendedName>
</protein>
<keyword evidence="7" id="KW-0819">tRNA processing</keyword>
<feature type="compositionally biased region" description="Low complexity" evidence="9">
    <location>
        <begin position="34"/>
        <end position="53"/>
    </location>
</feature>